<dbReference type="AlphaFoldDB" id="A0AAN6QJY4"/>
<evidence type="ECO:0000313" key="3">
    <source>
        <dbReference type="Proteomes" id="UP001302812"/>
    </source>
</evidence>
<evidence type="ECO:0000256" key="1">
    <source>
        <dbReference type="SAM" id="MobiDB-lite"/>
    </source>
</evidence>
<dbReference type="EMBL" id="MU853363">
    <property type="protein sequence ID" value="KAK4108487.1"/>
    <property type="molecule type" value="Genomic_DNA"/>
</dbReference>
<comment type="caution">
    <text evidence="2">The sequence shown here is derived from an EMBL/GenBank/DDBJ whole genome shotgun (WGS) entry which is preliminary data.</text>
</comment>
<proteinExistence type="predicted"/>
<dbReference type="Proteomes" id="UP001302812">
    <property type="component" value="Unassembled WGS sequence"/>
</dbReference>
<reference evidence="2" key="2">
    <citation type="submission" date="2023-05" db="EMBL/GenBank/DDBJ databases">
        <authorList>
            <consortium name="Lawrence Berkeley National Laboratory"/>
            <person name="Steindorff A."/>
            <person name="Hensen N."/>
            <person name="Bonometti L."/>
            <person name="Westerberg I."/>
            <person name="Brannstrom I.O."/>
            <person name="Guillou S."/>
            <person name="Cros-Aarteil S."/>
            <person name="Calhoun S."/>
            <person name="Haridas S."/>
            <person name="Kuo A."/>
            <person name="Mondo S."/>
            <person name="Pangilinan J."/>
            <person name="Riley R."/>
            <person name="Labutti K."/>
            <person name="Andreopoulos B."/>
            <person name="Lipzen A."/>
            <person name="Chen C."/>
            <person name="Yanf M."/>
            <person name="Daum C."/>
            <person name="Ng V."/>
            <person name="Clum A."/>
            <person name="Ohm R."/>
            <person name="Martin F."/>
            <person name="Silar P."/>
            <person name="Natvig D."/>
            <person name="Lalanne C."/>
            <person name="Gautier V."/>
            <person name="Ament-Velasquez S.L."/>
            <person name="Kruys A."/>
            <person name="Hutchinson M.I."/>
            <person name="Powell A.J."/>
            <person name="Barry K."/>
            <person name="Miller A.N."/>
            <person name="Grigoriev I.V."/>
            <person name="Debuchy R."/>
            <person name="Gladieux P."/>
            <person name="Thoren M.H."/>
            <person name="Johannesson H."/>
        </authorList>
    </citation>
    <scope>NUCLEOTIDE SEQUENCE</scope>
    <source>
        <strain evidence="2">CBS 508.74</strain>
    </source>
</reference>
<evidence type="ECO:0000313" key="2">
    <source>
        <dbReference type="EMBL" id="KAK4108487.1"/>
    </source>
</evidence>
<protein>
    <submittedName>
        <fullName evidence="2">Uncharacterized protein</fullName>
    </submittedName>
</protein>
<feature type="region of interest" description="Disordered" evidence="1">
    <location>
        <begin position="168"/>
        <end position="192"/>
    </location>
</feature>
<dbReference type="RefSeq" id="XP_064666057.1">
    <property type="nucleotide sequence ID" value="XM_064809632.1"/>
</dbReference>
<name>A0AAN6QJY4_9PEZI</name>
<reference evidence="2" key="1">
    <citation type="journal article" date="2023" name="Mol. Phylogenet. Evol.">
        <title>Genome-scale phylogeny and comparative genomics of the fungal order Sordariales.</title>
        <authorList>
            <person name="Hensen N."/>
            <person name="Bonometti L."/>
            <person name="Westerberg I."/>
            <person name="Brannstrom I.O."/>
            <person name="Guillou S."/>
            <person name="Cros-Aarteil S."/>
            <person name="Calhoun S."/>
            <person name="Haridas S."/>
            <person name="Kuo A."/>
            <person name="Mondo S."/>
            <person name="Pangilinan J."/>
            <person name="Riley R."/>
            <person name="LaButti K."/>
            <person name="Andreopoulos B."/>
            <person name="Lipzen A."/>
            <person name="Chen C."/>
            <person name="Yan M."/>
            <person name="Daum C."/>
            <person name="Ng V."/>
            <person name="Clum A."/>
            <person name="Steindorff A."/>
            <person name="Ohm R.A."/>
            <person name="Martin F."/>
            <person name="Silar P."/>
            <person name="Natvig D.O."/>
            <person name="Lalanne C."/>
            <person name="Gautier V."/>
            <person name="Ament-Velasquez S.L."/>
            <person name="Kruys A."/>
            <person name="Hutchinson M.I."/>
            <person name="Powell A.J."/>
            <person name="Barry K."/>
            <person name="Miller A.N."/>
            <person name="Grigoriev I.V."/>
            <person name="Debuchy R."/>
            <person name="Gladieux P."/>
            <person name="Hiltunen Thoren M."/>
            <person name="Johannesson H."/>
        </authorList>
    </citation>
    <scope>NUCLEOTIDE SEQUENCE</scope>
    <source>
        <strain evidence="2">CBS 508.74</strain>
    </source>
</reference>
<accession>A0AAN6QJY4</accession>
<organism evidence="2 3">
    <name type="scientific">Canariomyces notabilis</name>
    <dbReference type="NCBI Taxonomy" id="2074819"/>
    <lineage>
        <taxon>Eukaryota</taxon>
        <taxon>Fungi</taxon>
        <taxon>Dikarya</taxon>
        <taxon>Ascomycota</taxon>
        <taxon>Pezizomycotina</taxon>
        <taxon>Sordariomycetes</taxon>
        <taxon>Sordariomycetidae</taxon>
        <taxon>Sordariales</taxon>
        <taxon>Chaetomiaceae</taxon>
        <taxon>Canariomyces</taxon>
    </lineage>
</organism>
<sequence>MPQDMPKKGTGREIAWLLSETRVGRCQDNYHRDMSPPTSTYSILLRLSPHFSEPPRSTHIDRYVYSYVCTCNSLSSVLVLLLSSPPRQPTSPVVLVAGECSHEGGGFNLGSARFCPARRARQRDNWTLSAGWRWLLSSFGWATFMEVYRRRAQGELSMISSVTTSLTEGRGLKGSQGEEFEEHKSVGMMSRV</sequence>
<gene>
    <name evidence="2" type="ORF">N656DRAFT_433087</name>
</gene>
<dbReference type="GeneID" id="89933756"/>
<keyword evidence="3" id="KW-1185">Reference proteome</keyword>